<proteinExistence type="predicted"/>
<name>A0A0P8CFL0_9EURY</name>
<dbReference type="Proteomes" id="UP000050360">
    <property type="component" value="Unassembled WGS sequence"/>
</dbReference>
<evidence type="ECO:0000313" key="1">
    <source>
        <dbReference type="EMBL" id="KPQ41353.1"/>
    </source>
</evidence>
<evidence type="ECO:0000313" key="2">
    <source>
        <dbReference type="Proteomes" id="UP000050360"/>
    </source>
</evidence>
<dbReference type="AlphaFoldDB" id="A0A0P8CFL0"/>
<reference evidence="1 2" key="1">
    <citation type="submission" date="2015-09" db="EMBL/GenBank/DDBJ databases">
        <title>A metagenomics-based metabolic model of nitrate-dependent anaerobic oxidation of methane by Methanoperedens-like archaea.</title>
        <authorList>
            <person name="Arshad A."/>
            <person name="Speth D.R."/>
            <person name="De Graaf R.M."/>
            <person name="Op Den Camp H.J."/>
            <person name="Jetten M.S."/>
            <person name="Welte C.U."/>
        </authorList>
    </citation>
    <scope>NUCLEOTIDE SEQUENCE [LARGE SCALE GENOMIC DNA]</scope>
</reference>
<gene>
    <name evidence="1" type="ORF">MPEBLZ_04091</name>
</gene>
<dbReference type="EMBL" id="LKCM01000368">
    <property type="protein sequence ID" value="KPQ41353.1"/>
    <property type="molecule type" value="Genomic_DNA"/>
</dbReference>
<organism evidence="1 2">
    <name type="scientific">Candidatus Methanoperedens nitratireducens</name>
    <dbReference type="NCBI Taxonomy" id="1392998"/>
    <lineage>
        <taxon>Archaea</taxon>
        <taxon>Methanobacteriati</taxon>
        <taxon>Methanobacteriota</taxon>
        <taxon>Stenosarchaea group</taxon>
        <taxon>Methanomicrobia</taxon>
        <taxon>Methanosarcinales</taxon>
        <taxon>ANME-2 cluster</taxon>
        <taxon>Candidatus Methanoperedentaceae</taxon>
        <taxon>Candidatus Methanoperedens</taxon>
    </lineage>
</organism>
<accession>A0A0P8CFL0</accession>
<sequence>MSNGNLPTSVGERFIAAIKRRTGSSGLARRVKQDMCNINTIEFFEGR</sequence>
<protein>
    <submittedName>
        <fullName evidence="1">Uncharacterized protein</fullName>
    </submittedName>
</protein>
<comment type="caution">
    <text evidence="1">The sequence shown here is derived from an EMBL/GenBank/DDBJ whole genome shotgun (WGS) entry which is preliminary data.</text>
</comment>